<gene>
    <name evidence="1" type="ORF">D5281_17310</name>
</gene>
<comment type="caution">
    <text evidence="1">The sequence shown here is derived from an EMBL/GenBank/DDBJ whole genome shotgun (WGS) entry which is preliminary data.</text>
</comment>
<protein>
    <submittedName>
        <fullName evidence="1">Uncharacterized protein</fullName>
    </submittedName>
</protein>
<dbReference type="AlphaFoldDB" id="A0A9X5BID2"/>
<keyword evidence="2" id="KW-1185">Reference proteome</keyword>
<reference evidence="1" key="1">
    <citation type="submission" date="2018-09" db="EMBL/GenBank/DDBJ databases">
        <title>Murine metabolic-syndrome-specific gut microbial biobank.</title>
        <authorList>
            <person name="Liu C."/>
        </authorList>
    </citation>
    <scope>NUCLEOTIDE SEQUENCE</scope>
    <source>
        <strain evidence="1">D42-62</strain>
    </source>
</reference>
<sequence length="110" mass="12152">MDIPVPGVGSKAIRLPDNTAQDRIFVILREQVPDRIDLICAVRAVFPFLSPAGVKKNLPDFLRDVRPDAASLFSLHSDEWAAFAAQGVPSRWYIGGQIFCDKTTLTGNRI</sequence>
<accession>A0A9X5BID2</accession>
<evidence type="ECO:0000313" key="1">
    <source>
        <dbReference type="EMBL" id="NBJ94296.1"/>
    </source>
</evidence>
<proteinExistence type="predicted"/>
<dbReference type="OrthoDB" id="9916039at2"/>
<name>A0A9X5BID2_9FIRM</name>
<evidence type="ECO:0000313" key="2">
    <source>
        <dbReference type="Proteomes" id="UP001154420"/>
    </source>
</evidence>
<dbReference type="RefSeq" id="WP_160561336.1">
    <property type="nucleotide sequence ID" value="NZ_QZDT01000035.1"/>
</dbReference>
<dbReference type="Proteomes" id="UP001154420">
    <property type="component" value="Unassembled WGS sequence"/>
</dbReference>
<organism evidence="1 2">
    <name type="scientific">Parablautia muri</name>
    <dbReference type="NCBI Taxonomy" id="2320879"/>
    <lineage>
        <taxon>Bacteria</taxon>
        <taxon>Bacillati</taxon>
        <taxon>Bacillota</taxon>
        <taxon>Clostridia</taxon>
        <taxon>Lachnospirales</taxon>
        <taxon>Lachnospiraceae</taxon>
        <taxon>Parablautia</taxon>
    </lineage>
</organism>
<dbReference type="EMBL" id="QZDT01000035">
    <property type="protein sequence ID" value="NBJ94296.1"/>
    <property type="molecule type" value="Genomic_DNA"/>
</dbReference>